<dbReference type="AlphaFoldDB" id="A0A1W1BW29"/>
<name>A0A1W1BW29_9ZZZZ</name>
<keyword evidence="1" id="KW-1133">Transmembrane helix</keyword>
<proteinExistence type="predicted"/>
<protein>
    <submittedName>
        <fullName evidence="2">Uncharacterized protein</fullName>
    </submittedName>
</protein>
<evidence type="ECO:0000256" key="1">
    <source>
        <dbReference type="SAM" id="Phobius"/>
    </source>
</evidence>
<evidence type="ECO:0000313" key="2">
    <source>
        <dbReference type="EMBL" id="SFV57661.1"/>
    </source>
</evidence>
<dbReference type="EMBL" id="FPHL01000015">
    <property type="protein sequence ID" value="SFV57661.1"/>
    <property type="molecule type" value="Genomic_DNA"/>
</dbReference>
<reference evidence="2" key="1">
    <citation type="submission" date="2016-10" db="EMBL/GenBank/DDBJ databases">
        <authorList>
            <person name="de Groot N.N."/>
        </authorList>
    </citation>
    <scope>NUCLEOTIDE SEQUENCE</scope>
</reference>
<accession>A0A1W1BW29</accession>
<keyword evidence="1" id="KW-0472">Membrane</keyword>
<gene>
    <name evidence="2" type="ORF">MNB_SV-10-115</name>
</gene>
<organism evidence="2">
    <name type="scientific">hydrothermal vent metagenome</name>
    <dbReference type="NCBI Taxonomy" id="652676"/>
    <lineage>
        <taxon>unclassified sequences</taxon>
        <taxon>metagenomes</taxon>
        <taxon>ecological metagenomes</taxon>
    </lineage>
</organism>
<keyword evidence="1" id="KW-0812">Transmembrane</keyword>
<sequence length="60" mass="6804">MSKKQIPCRYCKQEVDDGVKRCPHCGTHNPTIGVKKAMVWTVSAIVVLYVVTFLVEVLRK</sequence>
<feature type="transmembrane region" description="Helical" evidence="1">
    <location>
        <begin position="37"/>
        <end position="58"/>
    </location>
</feature>